<evidence type="ECO:0000313" key="1">
    <source>
        <dbReference type="EMBL" id="AYD85445.1"/>
    </source>
</evidence>
<reference evidence="1 2" key="1">
    <citation type="submission" date="2018-08" db="EMBL/GenBank/DDBJ databases">
        <title>Characterization and Complete Genome Sequence Analysis of a Lytic Bacteriophage FEC19 infecting Escherichia coli O157:H7.</title>
        <authorList>
            <person name="Fan C."/>
            <person name="Zhao C."/>
            <person name="Tie D."/>
            <person name="Sun Y."/>
        </authorList>
    </citation>
    <scope>NUCLEOTIDE SEQUENCE [LARGE SCALE GENOMIC DNA]</scope>
</reference>
<dbReference type="KEGG" id="vg:55004057"/>
<sequence length="109" mass="12660">MTRDQILAAHEREKVKDICKRHKSFADSYAFLKSCIKQNARMDNTVLTFNLLSNGAKLDAICGCRFASVMFERCAHKDSFFHQVSHRTGDTKITRTRHEIEIDLLHYVK</sequence>
<keyword evidence="2" id="KW-1185">Reference proteome</keyword>
<organism evidence="1 2">
    <name type="scientific">Escherichia phage FEC19</name>
    <dbReference type="NCBI Taxonomy" id="2315486"/>
    <lineage>
        <taxon>Viruses</taxon>
        <taxon>Duplodnaviria</taxon>
        <taxon>Heunggongvirae</taxon>
        <taxon>Uroviricota</taxon>
        <taxon>Caudoviricetes</taxon>
        <taxon>Lindbergviridae</taxon>
        <taxon>Wifcevirus</taxon>
        <taxon>Wifcevirus FEC19</taxon>
    </lineage>
</organism>
<name>A0A386KIH9_9CAUD</name>
<protein>
    <submittedName>
        <fullName evidence="1">Uncharacterized protein</fullName>
    </submittedName>
</protein>
<evidence type="ECO:0000313" key="2">
    <source>
        <dbReference type="Proteomes" id="UP000268320"/>
    </source>
</evidence>
<proteinExistence type="predicted"/>
<accession>A0A386KIH9</accession>
<dbReference type="RefSeq" id="YP_009812982.1">
    <property type="nucleotide sequence ID" value="NC_048073.1"/>
</dbReference>
<dbReference type="GeneID" id="55004057"/>
<dbReference type="Proteomes" id="UP000268320">
    <property type="component" value="Genome"/>
</dbReference>
<dbReference type="EMBL" id="MH816966">
    <property type="protein sequence ID" value="AYD85445.1"/>
    <property type="molecule type" value="Genomic_DNA"/>
</dbReference>